<dbReference type="Proteomes" id="UP000239590">
    <property type="component" value="Unassembled WGS sequence"/>
</dbReference>
<gene>
    <name evidence="4 5" type="primary">purK</name>
    <name evidence="7" type="ORF">C5O19_23345</name>
</gene>
<proteinExistence type="inferred from homology"/>
<dbReference type="InterPro" id="IPR016185">
    <property type="entry name" value="PreATP-grasp_dom_sf"/>
</dbReference>
<dbReference type="HAMAP" id="MF_01928">
    <property type="entry name" value="PurK"/>
    <property type="match status" value="1"/>
</dbReference>
<protein>
    <recommendedName>
        <fullName evidence="4 5">N5-carboxyaminoimidazole ribonucleotide synthase</fullName>
        <shortName evidence="4 5">N5-CAIR synthase</shortName>
        <ecNumber evidence="4 5">6.3.4.18</ecNumber>
    </recommendedName>
    <alternativeName>
        <fullName evidence="4 5">5-(carboxyamino)imidazole ribonucleotide synthetase</fullName>
    </alternativeName>
</protein>
<dbReference type="Gene3D" id="3.30.470.20">
    <property type="entry name" value="ATP-grasp fold, B domain"/>
    <property type="match status" value="1"/>
</dbReference>
<dbReference type="SUPFAM" id="SSF52440">
    <property type="entry name" value="PreATP-grasp domain"/>
    <property type="match status" value="1"/>
</dbReference>
<dbReference type="InterPro" id="IPR005875">
    <property type="entry name" value="PurK"/>
</dbReference>
<dbReference type="InterPro" id="IPR054350">
    <property type="entry name" value="PurT/PurK_preATP-grasp"/>
</dbReference>
<comment type="function">
    <text evidence="4">Catalyzes the ATP-dependent conversion of 5-aminoimidazole ribonucleotide (AIR) and HCO(3)(-) to N5-carboxyaminoimidazole ribonucleotide (N5-CAIR).</text>
</comment>
<feature type="binding site" evidence="4">
    <location>
        <position position="182"/>
    </location>
    <ligand>
        <name>ATP</name>
        <dbReference type="ChEBI" id="CHEBI:30616"/>
    </ligand>
</feature>
<dbReference type="InterPro" id="IPR003135">
    <property type="entry name" value="ATP-grasp_carboxylate-amine"/>
</dbReference>
<dbReference type="EMBL" id="PTRA01000007">
    <property type="protein sequence ID" value="PQA54105.1"/>
    <property type="molecule type" value="Genomic_DNA"/>
</dbReference>
<evidence type="ECO:0000259" key="6">
    <source>
        <dbReference type="PROSITE" id="PS50975"/>
    </source>
</evidence>
<keyword evidence="2 4" id="KW-0658">Purine biosynthesis</keyword>
<dbReference type="PANTHER" id="PTHR11609:SF5">
    <property type="entry name" value="PHOSPHORIBOSYLAMINOIMIDAZOLE CARBOXYLASE"/>
    <property type="match status" value="1"/>
</dbReference>
<evidence type="ECO:0000256" key="2">
    <source>
        <dbReference type="ARBA" id="ARBA00022755"/>
    </source>
</evidence>
<comment type="subunit">
    <text evidence="4 5">Homodimer.</text>
</comment>
<comment type="pathway">
    <text evidence="4 5">Purine metabolism; IMP biosynthesis via de novo pathway; 5-amino-1-(5-phospho-D-ribosyl)imidazole-4-carboxylate from 5-amino-1-(5-phospho-D-ribosyl)imidazole (N5-CAIR route): step 1/2.</text>
</comment>
<dbReference type="GO" id="GO:0006189">
    <property type="term" value="P:'de novo' IMP biosynthetic process"/>
    <property type="evidence" value="ECO:0007669"/>
    <property type="project" value="UniProtKB-UniRule"/>
</dbReference>
<feature type="binding site" evidence="4">
    <location>
        <position position="105"/>
    </location>
    <ligand>
        <name>ATP</name>
        <dbReference type="ChEBI" id="CHEBI:30616"/>
    </ligand>
</feature>
<dbReference type="PANTHER" id="PTHR11609">
    <property type="entry name" value="PURINE BIOSYNTHESIS PROTEIN 6/7, PUR6/7"/>
    <property type="match status" value="1"/>
</dbReference>
<feature type="domain" description="ATP-grasp" evidence="6">
    <location>
        <begin position="109"/>
        <end position="291"/>
    </location>
</feature>
<dbReference type="InterPro" id="IPR040686">
    <property type="entry name" value="PurK_C"/>
</dbReference>
<accession>A0A2S7IFW6</accession>
<dbReference type="UniPathway" id="UPA00074">
    <property type="reaction ID" value="UER00942"/>
</dbReference>
<dbReference type="Pfam" id="PF17769">
    <property type="entry name" value="PurK_C"/>
    <property type="match status" value="1"/>
</dbReference>
<dbReference type="GO" id="GO:0005524">
    <property type="term" value="F:ATP binding"/>
    <property type="evidence" value="ECO:0007669"/>
    <property type="project" value="UniProtKB-UniRule"/>
</dbReference>
<comment type="caution">
    <text evidence="4">Lacks conserved residue(s) required for the propagation of feature annotation.</text>
</comment>
<dbReference type="Gene3D" id="3.30.1490.20">
    <property type="entry name" value="ATP-grasp fold, A domain"/>
    <property type="match status" value="1"/>
</dbReference>
<feature type="binding site" evidence="4">
    <location>
        <begin position="261"/>
        <end position="262"/>
    </location>
    <ligand>
        <name>ATP</name>
        <dbReference type="ChEBI" id="CHEBI:30616"/>
    </ligand>
</feature>
<evidence type="ECO:0000256" key="5">
    <source>
        <dbReference type="RuleBase" id="RU361200"/>
    </source>
</evidence>
<dbReference type="NCBIfam" id="TIGR01161">
    <property type="entry name" value="purK"/>
    <property type="match status" value="1"/>
</dbReference>
<dbReference type="EC" id="6.3.4.18" evidence="4 5"/>
<sequence length="377" mass="42100">MFTPHTRLGILGGGQLGRMLLQVAIDFDLSIKVLDPDPDAPCARIAPEFVLGSFQDFDTVYAFGKDLDVLTIEIEAVNLEALKQLQSEGVRVFPQPEIVEIIQDKRVQKQFFRDHHLPTSDFILTENREDARQYADFLPAFHKLGKGGYDGRGVQRIATPADFDKAFDAPGLLEKAVDFEKELAVIVARNQRGDVKTFPTVEMVFHPEANMVEYLFAPASVSEEINARAQFVASRTAEAFGIVGLLAVEMFLTKDGEILINEVAPRPHNSGHHTLRANDVSQFEQHLRAVLNYPLGDTHAHSYAAMINLLGAEGYEGEARYEGMETLLETPGVHPFLYGKTMTKPFRKMGHVTIVDKELESLKRKVENLKNAVRIIA</sequence>
<dbReference type="InterPro" id="IPR011054">
    <property type="entry name" value="Rudment_hybrid_motif"/>
</dbReference>
<organism evidence="7 8">
    <name type="scientific">Siphonobacter curvatus</name>
    <dbReference type="NCBI Taxonomy" id="2094562"/>
    <lineage>
        <taxon>Bacteria</taxon>
        <taxon>Pseudomonadati</taxon>
        <taxon>Bacteroidota</taxon>
        <taxon>Cytophagia</taxon>
        <taxon>Cytophagales</taxon>
        <taxon>Cytophagaceae</taxon>
        <taxon>Siphonobacter</taxon>
    </lineage>
</organism>
<comment type="caution">
    <text evidence="7">The sequence shown here is derived from an EMBL/GenBank/DDBJ whole genome shotgun (WGS) entry which is preliminary data.</text>
</comment>
<keyword evidence="3 4" id="KW-0067">ATP-binding</keyword>
<feature type="binding site" evidence="4">
    <location>
        <position position="143"/>
    </location>
    <ligand>
        <name>ATP</name>
        <dbReference type="ChEBI" id="CHEBI:30616"/>
    </ligand>
</feature>
<dbReference type="PROSITE" id="PS50975">
    <property type="entry name" value="ATP_GRASP"/>
    <property type="match status" value="1"/>
</dbReference>
<dbReference type="InterPro" id="IPR013815">
    <property type="entry name" value="ATP_grasp_subdomain_1"/>
</dbReference>
<dbReference type="NCBIfam" id="NF004679">
    <property type="entry name" value="PRK06019.1-5"/>
    <property type="match status" value="1"/>
</dbReference>
<keyword evidence="8" id="KW-1185">Reference proteome</keyword>
<comment type="similarity">
    <text evidence="4 5">Belongs to the PurK/PurT family.</text>
</comment>
<reference evidence="8" key="1">
    <citation type="submission" date="2018-02" db="EMBL/GenBank/DDBJ databases">
        <title>Genome sequencing of Solimonas sp. HR-BB.</title>
        <authorList>
            <person name="Lee Y."/>
            <person name="Jeon C.O."/>
        </authorList>
    </citation>
    <scope>NUCLEOTIDE SEQUENCE [LARGE SCALE GENOMIC DNA]</scope>
    <source>
        <strain evidence="8">HR-U</strain>
    </source>
</reference>
<dbReference type="AlphaFoldDB" id="A0A2S7IFW6"/>
<dbReference type="Gene3D" id="3.40.50.20">
    <property type="match status" value="1"/>
</dbReference>
<comment type="function">
    <text evidence="5">Catalyzes the ATP-dependent conversion of 5-aminoimidazole ribonucleotide (AIR) and HCO(3)- to N5-carboxyaminoimidazole ribonucleotide (N5-CAIR).</text>
</comment>
<evidence type="ECO:0000313" key="7">
    <source>
        <dbReference type="EMBL" id="PQA54105.1"/>
    </source>
</evidence>
<comment type="catalytic activity">
    <reaction evidence="4 5">
        <text>5-amino-1-(5-phospho-beta-D-ribosyl)imidazole + hydrogencarbonate + ATP = 5-carboxyamino-1-(5-phospho-D-ribosyl)imidazole + ADP + phosphate + 2 H(+)</text>
        <dbReference type="Rhea" id="RHEA:19317"/>
        <dbReference type="ChEBI" id="CHEBI:15378"/>
        <dbReference type="ChEBI" id="CHEBI:17544"/>
        <dbReference type="ChEBI" id="CHEBI:30616"/>
        <dbReference type="ChEBI" id="CHEBI:43474"/>
        <dbReference type="ChEBI" id="CHEBI:58730"/>
        <dbReference type="ChEBI" id="CHEBI:137981"/>
        <dbReference type="ChEBI" id="CHEBI:456216"/>
        <dbReference type="EC" id="6.3.4.18"/>
    </reaction>
</comment>
<dbReference type="OrthoDB" id="9804625at2"/>
<dbReference type="GO" id="GO:0034028">
    <property type="term" value="F:5-(carboxyamino)imidazole ribonucleotide synthase activity"/>
    <property type="evidence" value="ECO:0007669"/>
    <property type="project" value="UniProtKB-UniRule"/>
</dbReference>
<dbReference type="InterPro" id="IPR011761">
    <property type="entry name" value="ATP-grasp"/>
</dbReference>
<evidence type="ECO:0000313" key="8">
    <source>
        <dbReference type="Proteomes" id="UP000239590"/>
    </source>
</evidence>
<evidence type="ECO:0000256" key="3">
    <source>
        <dbReference type="ARBA" id="ARBA00022840"/>
    </source>
</evidence>
<evidence type="ECO:0000256" key="1">
    <source>
        <dbReference type="ARBA" id="ARBA00022741"/>
    </source>
</evidence>
<feature type="binding site" evidence="4">
    <location>
        <begin position="174"/>
        <end position="177"/>
    </location>
    <ligand>
        <name>ATP</name>
        <dbReference type="ChEBI" id="CHEBI:30616"/>
    </ligand>
</feature>
<evidence type="ECO:0000256" key="4">
    <source>
        <dbReference type="HAMAP-Rule" id="MF_01928"/>
    </source>
</evidence>
<dbReference type="GO" id="GO:0046872">
    <property type="term" value="F:metal ion binding"/>
    <property type="evidence" value="ECO:0007669"/>
    <property type="project" value="InterPro"/>
</dbReference>
<keyword evidence="4 5" id="KW-0436">Ligase</keyword>
<dbReference type="GO" id="GO:0004638">
    <property type="term" value="F:phosphoribosylaminoimidazole carboxylase activity"/>
    <property type="evidence" value="ECO:0007669"/>
    <property type="project" value="InterPro"/>
</dbReference>
<name>A0A2S7IFW6_9BACT</name>
<dbReference type="SUPFAM" id="SSF51246">
    <property type="entry name" value="Rudiment single hybrid motif"/>
    <property type="match status" value="1"/>
</dbReference>
<dbReference type="Pfam" id="PF22660">
    <property type="entry name" value="RS_preATP-grasp-like"/>
    <property type="match status" value="1"/>
</dbReference>
<dbReference type="RefSeq" id="WP_104715798.1">
    <property type="nucleotide sequence ID" value="NZ_PTRA01000007.1"/>
</dbReference>
<dbReference type="GO" id="GO:0005829">
    <property type="term" value="C:cytosol"/>
    <property type="evidence" value="ECO:0007669"/>
    <property type="project" value="TreeGrafter"/>
</dbReference>
<dbReference type="SUPFAM" id="SSF56059">
    <property type="entry name" value="Glutathione synthetase ATP-binding domain-like"/>
    <property type="match status" value="1"/>
</dbReference>
<keyword evidence="1 4" id="KW-0547">Nucleotide-binding</keyword>
<dbReference type="Pfam" id="PF02222">
    <property type="entry name" value="ATP-grasp"/>
    <property type="match status" value="1"/>
</dbReference>